<dbReference type="OrthoDB" id="45946at2759"/>
<name>A0A9N8HQE4_9STRA</name>
<reference evidence="3" key="1">
    <citation type="submission" date="2020-06" db="EMBL/GenBank/DDBJ databases">
        <authorList>
            <consortium name="Plant Systems Biology data submission"/>
        </authorList>
    </citation>
    <scope>NUCLEOTIDE SEQUENCE</scope>
    <source>
        <strain evidence="3">D6</strain>
    </source>
</reference>
<feature type="domain" description="BTB" evidence="2">
    <location>
        <begin position="46"/>
        <end position="113"/>
    </location>
</feature>
<dbReference type="Gene3D" id="3.30.710.10">
    <property type="entry name" value="Potassium Channel Kv1.1, Chain A"/>
    <property type="match status" value="1"/>
</dbReference>
<protein>
    <submittedName>
        <fullName evidence="3">Meprin and TRAF homology domain-containing protein MATH domain-containing protein</fullName>
    </submittedName>
</protein>
<comment type="caution">
    <text evidence="3">The sequence shown here is derived from an EMBL/GenBank/DDBJ whole genome shotgun (WGS) entry which is preliminary data.</text>
</comment>
<dbReference type="InterPro" id="IPR011333">
    <property type="entry name" value="SKP1/BTB/POZ_sf"/>
</dbReference>
<proteinExistence type="predicted"/>
<dbReference type="InterPro" id="IPR000210">
    <property type="entry name" value="BTB/POZ_dom"/>
</dbReference>
<sequence>MTEPANSAHNPSDTVQGSQQVSVTAKEGELSGKRLLAAFWKDDELNDITFKSNDGVLVKANRFVFAAKSDVFRRMLLGQFSESKSPVINLDYEGTVAEALVEYVYTDSAEVLRVSQKRQREEDTEQEHHSTRQIQLLVSLMECGNFYNLLTLCEKALECVAKILKEYPKLSFVLLQSCFQRQGLPKELKLMAEKGVRKDIAGATIGTKDVACLSPSVLEAILKIGNYE</sequence>
<feature type="region of interest" description="Disordered" evidence="1">
    <location>
        <begin position="1"/>
        <end position="23"/>
    </location>
</feature>
<evidence type="ECO:0000313" key="4">
    <source>
        <dbReference type="Proteomes" id="UP001153069"/>
    </source>
</evidence>
<evidence type="ECO:0000313" key="3">
    <source>
        <dbReference type="EMBL" id="CAB9523583.1"/>
    </source>
</evidence>
<gene>
    <name evidence="3" type="ORF">SEMRO_1433_G272280.1</name>
</gene>
<dbReference type="CDD" id="cd18186">
    <property type="entry name" value="BTB_POZ_ZBTB_KLHL-like"/>
    <property type="match status" value="1"/>
</dbReference>
<dbReference type="AlphaFoldDB" id="A0A9N8HQE4"/>
<evidence type="ECO:0000259" key="2">
    <source>
        <dbReference type="PROSITE" id="PS50097"/>
    </source>
</evidence>
<dbReference type="Pfam" id="PF00651">
    <property type="entry name" value="BTB"/>
    <property type="match status" value="1"/>
</dbReference>
<keyword evidence="4" id="KW-1185">Reference proteome</keyword>
<organism evidence="3 4">
    <name type="scientific">Seminavis robusta</name>
    <dbReference type="NCBI Taxonomy" id="568900"/>
    <lineage>
        <taxon>Eukaryota</taxon>
        <taxon>Sar</taxon>
        <taxon>Stramenopiles</taxon>
        <taxon>Ochrophyta</taxon>
        <taxon>Bacillariophyta</taxon>
        <taxon>Bacillariophyceae</taxon>
        <taxon>Bacillariophycidae</taxon>
        <taxon>Naviculales</taxon>
        <taxon>Naviculaceae</taxon>
        <taxon>Seminavis</taxon>
    </lineage>
</organism>
<dbReference type="SMART" id="SM00225">
    <property type="entry name" value="BTB"/>
    <property type="match status" value="1"/>
</dbReference>
<dbReference type="Proteomes" id="UP001153069">
    <property type="component" value="Unassembled WGS sequence"/>
</dbReference>
<accession>A0A9N8HQE4</accession>
<dbReference type="PANTHER" id="PTHR24413">
    <property type="entry name" value="SPECKLE-TYPE POZ PROTEIN"/>
    <property type="match status" value="1"/>
</dbReference>
<dbReference type="PROSITE" id="PS50097">
    <property type="entry name" value="BTB"/>
    <property type="match status" value="1"/>
</dbReference>
<dbReference type="SUPFAM" id="SSF54695">
    <property type="entry name" value="POZ domain"/>
    <property type="match status" value="1"/>
</dbReference>
<dbReference type="EMBL" id="CAICTM010001431">
    <property type="protein sequence ID" value="CAB9523583.1"/>
    <property type="molecule type" value="Genomic_DNA"/>
</dbReference>
<evidence type="ECO:0000256" key="1">
    <source>
        <dbReference type="SAM" id="MobiDB-lite"/>
    </source>
</evidence>